<dbReference type="EMBL" id="JELW01000307">
    <property type="protein sequence ID" value="EXU94488.1"/>
    <property type="molecule type" value="Genomic_DNA"/>
</dbReference>
<evidence type="ECO:0000313" key="1">
    <source>
        <dbReference type="EMBL" id="EXU94488.1"/>
    </source>
</evidence>
<sequence length="268" mass="29012">MANNNFLNVYKGADSVRKYFDPDLSPPLPLVEITDRLNPYYRDGVRIYAKMMAVGSTSISSMSALNLMQDSEVSAKTKTTVQYGSDLMQSSGIDIYSTPLGGLSQPEALGEHGGVRAAQTQVEEPQIVINPSQYGNEKNWKSHAKWTGPQILMQLPEINVICAGMDTSGQGPGDRSCAAGPVGLSQQTAVNHVEQVGWHDSYSCSLELTKDGIICGPFSGLHLRGLLQFIENRRSEGSLSSLAGPDGNIHCVFLCCDLPPESFDEHSE</sequence>
<proteinExistence type="predicted"/>
<organism evidence="1 2">
    <name type="scientific">Metarhizium robertsii</name>
    <dbReference type="NCBI Taxonomy" id="568076"/>
    <lineage>
        <taxon>Eukaryota</taxon>
        <taxon>Fungi</taxon>
        <taxon>Dikarya</taxon>
        <taxon>Ascomycota</taxon>
        <taxon>Pezizomycotina</taxon>
        <taxon>Sordariomycetes</taxon>
        <taxon>Hypocreomycetidae</taxon>
        <taxon>Hypocreales</taxon>
        <taxon>Clavicipitaceae</taxon>
        <taxon>Metarhizium</taxon>
    </lineage>
</organism>
<gene>
    <name evidence="1" type="ORF">X797_012440</name>
</gene>
<dbReference type="SUPFAM" id="SSF53686">
    <property type="entry name" value="Tryptophan synthase beta subunit-like PLP-dependent enzymes"/>
    <property type="match status" value="1"/>
</dbReference>
<comment type="caution">
    <text evidence="1">The sequence shown here is derived from an EMBL/GenBank/DDBJ whole genome shotgun (WGS) entry which is preliminary data.</text>
</comment>
<evidence type="ECO:0000313" key="2">
    <source>
        <dbReference type="Proteomes" id="UP000030151"/>
    </source>
</evidence>
<dbReference type="Proteomes" id="UP000030151">
    <property type="component" value="Unassembled WGS sequence"/>
</dbReference>
<dbReference type="eggNOG" id="KOG1481">
    <property type="taxonomic scope" value="Eukaryota"/>
</dbReference>
<accession>A0A014PFV1</accession>
<dbReference type="Gene3D" id="3.40.50.1100">
    <property type="match status" value="2"/>
</dbReference>
<dbReference type="HOGENOM" id="CLU_039949_0_0_1"/>
<reference evidence="1 2" key="1">
    <citation type="submission" date="2014-02" db="EMBL/GenBank/DDBJ databases">
        <title>The genome sequence of the entomopathogenic fungus Metarhizium robertsii ARSEF 2575.</title>
        <authorList>
            <person name="Giuliano Garisto Donzelli B."/>
            <person name="Roe B.A."/>
            <person name="Macmil S.L."/>
            <person name="Krasnoff S.B."/>
            <person name="Gibson D.M."/>
        </authorList>
    </citation>
    <scope>NUCLEOTIDE SEQUENCE [LARGE SCALE GENOMIC DNA]</scope>
    <source>
        <strain evidence="1 2">ARSEF 2575</strain>
    </source>
</reference>
<name>A0A014PFV1_9HYPO</name>
<dbReference type="AlphaFoldDB" id="A0A014PFV1"/>
<protein>
    <submittedName>
        <fullName evidence="1">Cysteine synthase-like protein</fullName>
    </submittedName>
</protein>
<dbReference type="InterPro" id="IPR036052">
    <property type="entry name" value="TrpB-like_PALP_sf"/>
</dbReference>